<reference evidence="3" key="2">
    <citation type="submission" date="2025-08" db="UniProtKB">
        <authorList>
            <consortium name="Ensembl"/>
        </authorList>
    </citation>
    <scope>IDENTIFICATION</scope>
</reference>
<evidence type="ECO:0000313" key="4">
    <source>
        <dbReference type="Proteomes" id="UP000472264"/>
    </source>
</evidence>
<evidence type="ECO:0000256" key="1">
    <source>
        <dbReference type="SAM" id="MobiDB-lite"/>
    </source>
</evidence>
<accession>A0A665TA14</accession>
<keyword evidence="4" id="KW-1185">Reference proteome</keyword>
<feature type="region of interest" description="Disordered" evidence="1">
    <location>
        <begin position="1"/>
        <end position="48"/>
    </location>
</feature>
<organism evidence="3 4">
    <name type="scientific">Echeneis naucrates</name>
    <name type="common">Live sharksucker</name>
    <dbReference type="NCBI Taxonomy" id="173247"/>
    <lineage>
        <taxon>Eukaryota</taxon>
        <taxon>Metazoa</taxon>
        <taxon>Chordata</taxon>
        <taxon>Craniata</taxon>
        <taxon>Vertebrata</taxon>
        <taxon>Euteleostomi</taxon>
        <taxon>Actinopterygii</taxon>
        <taxon>Neopterygii</taxon>
        <taxon>Teleostei</taxon>
        <taxon>Neoteleostei</taxon>
        <taxon>Acanthomorphata</taxon>
        <taxon>Carangaria</taxon>
        <taxon>Carangiformes</taxon>
        <taxon>Echeneidae</taxon>
        <taxon>Echeneis</taxon>
    </lineage>
</organism>
<dbReference type="Pfam" id="PF21148">
    <property type="entry name" value="NSUN5_fdxn-like"/>
    <property type="match status" value="1"/>
</dbReference>
<protein>
    <recommendedName>
        <fullName evidence="2">NOL1/NOP2/NSUN 5/7 ferredoxin-like domain-containing protein</fullName>
    </recommendedName>
</protein>
<feature type="domain" description="NOL1/NOP2/NSUN 5/7 ferredoxin-like" evidence="2">
    <location>
        <begin position="214"/>
        <end position="268"/>
    </location>
</feature>
<dbReference type="InterPro" id="IPR049561">
    <property type="entry name" value="NSUN5_7_fdxn-like"/>
</dbReference>
<proteinExistence type="predicted"/>
<feature type="compositionally biased region" description="Basic residues" evidence="1">
    <location>
        <begin position="1"/>
        <end position="11"/>
    </location>
</feature>
<dbReference type="InterPro" id="IPR042620">
    <property type="entry name" value="NSUN7"/>
</dbReference>
<dbReference type="PANTHER" id="PTHR14663">
    <property type="entry name" value="METHYLTRANSFERASE NSUN7-RELATED"/>
    <property type="match status" value="1"/>
</dbReference>
<dbReference type="PANTHER" id="PTHR14663:SF2">
    <property type="entry name" value="METHYLTRANSFERASE NSUN7-RELATED"/>
    <property type="match status" value="1"/>
</dbReference>
<dbReference type="Gene3D" id="3.30.70.1170">
    <property type="entry name" value="Sun protein, domain 3"/>
    <property type="match status" value="1"/>
</dbReference>
<dbReference type="Ensembl" id="ENSENLT00000003863.1">
    <property type="protein sequence ID" value="ENSENLP00000003668.1"/>
    <property type="gene ID" value="ENSENLG00000001748.1"/>
</dbReference>
<dbReference type="Proteomes" id="UP000472264">
    <property type="component" value="Chromosome 10"/>
</dbReference>
<dbReference type="OMA" id="LYLTHAH"/>
<reference evidence="3" key="1">
    <citation type="submission" date="2021-04" db="EMBL/GenBank/DDBJ databases">
        <authorList>
            <consortium name="Wellcome Sanger Institute Data Sharing"/>
        </authorList>
    </citation>
    <scope>NUCLEOTIDE SEQUENCE [LARGE SCALE GENOMIC DNA]</scope>
</reference>
<reference evidence="3" key="3">
    <citation type="submission" date="2025-09" db="UniProtKB">
        <authorList>
            <consortium name="Ensembl"/>
        </authorList>
    </citation>
    <scope>IDENTIFICATION</scope>
</reference>
<evidence type="ECO:0000313" key="3">
    <source>
        <dbReference type="Ensembl" id="ENSENLP00000003668.1"/>
    </source>
</evidence>
<sequence length="374" mass="41580">MVKNKSNRTSKLKKDGSLVPSGKDQAPVDDPAHRDIPAAPHTLQTNGHSQLGFPDKVYTLASAIFQNNHLEKPSAQRVVNYGKKRGLPLPKVKDAELQRAAYELAFNTLKYQELLEDIMIDSRFYLGLPIPEDEMGLVAVMLYDFQDRKFLPREHIGEGEIIQDVRDVENLLFRFKTKLAASLARCRIKHNLLSIECILPESVKTKQERSSSLPLYTWVNTLKTSIDEVQCVLRSAGFLQVKSIEQLEGQTFCKDPHCGDILVFPTQLKAQLSSTKLLSDHKLIIQDKSCSLGPNAVCSVLPEDGDVLMVGCFSGLSVSHTASLIAEKQANATNLPTVYVCVSDCTDSQREDLQRVVSAMGCKSKHKLDVSMIL</sequence>
<dbReference type="InParanoid" id="A0A665TA14"/>
<evidence type="ECO:0000259" key="2">
    <source>
        <dbReference type="Pfam" id="PF21148"/>
    </source>
</evidence>
<dbReference type="AlphaFoldDB" id="A0A665TA14"/>
<name>A0A665TA14_ECHNA</name>